<dbReference type="EMBL" id="JAGTJJ010000091">
    <property type="protein sequence ID" value="MDC3989010.1"/>
    <property type="molecule type" value="Genomic_DNA"/>
</dbReference>
<accession>A0A9X3XGG1</accession>
<gene>
    <name evidence="1" type="ORF">KEG57_51565</name>
</gene>
<dbReference type="Proteomes" id="UP001151081">
    <property type="component" value="Unassembled WGS sequence"/>
</dbReference>
<dbReference type="RefSeq" id="WP_272459962.1">
    <property type="nucleotide sequence ID" value="NZ_JAGTJJ010000091.1"/>
</dbReference>
<keyword evidence="2" id="KW-1185">Reference proteome</keyword>
<evidence type="ECO:0000313" key="1">
    <source>
        <dbReference type="EMBL" id="MDC3989010.1"/>
    </source>
</evidence>
<sequence>MQRLNQSECLRYEGRWKIYWWGGRRDEGVIREIERFPSLVELPNVMDGVEILTGQGYKESNQALDADWLSEYQELPARKFQRYGRITESDLVSVPPRVERRGVREIYEGARLLLSQGVRVIDSIVARLETSPFCFRSSINGVRLDGLAQWQQSVILGIFWSSLAKYYFWLTAGSWGTWHDQLHLHIAERMPIAFPKHTKLRERIVQEVEKLRATTLAHGDARLAKMEDSLDEAIFDLYELDEAERDLVRDMCNVGLDFFQNRSESAAVAPATLPSVSCGLMSDLPRERVDGLTGYLQVFLRHWNADLAPDGELAWEIIPGPGSAPVLAALFFTVPAGERPILVNRDAAWADVLDRIGRASLVPAEARHTIYVDTFVRAVSEHEILIIKRNETRFWTRSAALADADASVAQAMSIAEAMSIVEQKI</sequence>
<proteinExistence type="predicted"/>
<protein>
    <submittedName>
        <fullName evidence="1">Uncharacterized protein</fullName>
    </submittedName>
</protein>
<comment type="caution">
    <text evidence="1">The sequence shown here is derived from an EMBL/GenBank/DDBJ whole genome shotgun (WGS) entry which is preliminary data.</text>
</comment>
<organism evidence="1 2">
    <name type="scientific">Polyangium jinanense</name>
    <dbReference type="NCBI Taxonomy" id="2829994"/>
    <lineage>
        <taxon>Bacteria</taxon>
        <taxon>Pseudomonadati</taxon>
        <taxon>Myxococcota</taxon>
        <taxon>Polyangia</taxon>
        <taxon>Polyangiales</taxon>
        <taxon>Polyangiaceae</taxon>
        <taxon>Polyangium</taxon>
    </lineage>
</organism>
<dbReference type="AlphaFoldDB" id="A0A9X3XGG1"/>
<reference evidence="1 2" key="1">
    <citation type="submission" date="2021-04" db="EMBL/GenBank/DDBJ databases">
        <title>Genome analysis of Polyangium sp.</title>
        <authorList>
            <person name="Li Y."/>
            <person name="Wang J."/>
        </authorList>
    </citation>
    <scope>NUCLEOTIDE SEQUENCE [LARGE SCALE GENOMIC DNA]</scope>
    <source>
        <strain evidence="1 2">SDU14</strain>
    </source>
</reference>
<name>A0A9X3XGG1_9BACT</name>
<evidence type="ECO:0000313" key="2">
    <source>
        <dbReference type="Proteomes" id="UP001151081"/>
    </source>
</evidence>